<name>U9T117_RHIID</name>
<evidence type="ECO:0000313" key="1">
    <source>
        <dbReference type="EMBL" id="ERZ97075.1"/>
    </source>
</evidence>
<organism evidence="1">
    <name type="scientific">Rhizophagus irregularis (strain DAOM 181602 / DAOM 197198 / MUCL 43194)</name>
    <name type="common">Arbuscular mycorrhizal fungus</name>
    <name type="synonym">Glomus intraradices</name>
    <dbReference type="NCBI Taxonomy" id="747089"/>
    <lineage>
        <taxon>Eukaryota</taxon>
        <taxon>Fungi</taxon>
        <taxon>Fungi incertae sedis</taxon>
        <taxon>Mucoromycota</taxon>
        <taxon>Glomeromycotina</taxon>
        <taxon>Glomeromycetes</taxon>
        <taxon>Glomerales</taxon>
        <taxon>Glomeraceae</taxon>
        <taxon>Rhizophagus</taxon>
    </lineage>
</organism>
<proteinExistence type="predicted"/>
<accession>U9T117</accession>
<sequence length="76" mass="8649">MNNIQYINKQIKHLKYTKALTEPEVNDYKYLVPYFASRSNHIDITPIHVDIILAVEITANSSIDPPVVGYCQKNSG</sequence>
<gene>
    <name evidence="1" type="ORF">GLOINDRAFT_1282</name>
</gene>
<protein>
    <submittedName>
        <fullName evidence="1">Uncharacterized protein</fullName>
    </submittedName>
</protein>
<dbReference type="HOGENOM" id="CLU_2655743_0_0_1"/>
<dbReference type="EMBL" id="KI299906">
    <property type="protein sequence ID" value="ERZ97075.1"/>
    <property type="molecule type" value="Genomic_DNA"/>
</dbReference>
<dbReference type="AlphaFoldDB" id="U9T117"/>
<reference evidence="1" key="1">
    <citation type="submission" date="2013-07" db="EMBL/GenBank/DDBJ databases">
        <title>The genome of an arbuscular mycorrhizal fungus provides insights into the evolution of the oldest plant symbiosis.</title>
        <authorList>
            <consortium name="DOE Joint Genome Institute"/>
            <person name="Tisserant E."/>
            <person name="Malbreil M."/>
            <person name="Kuo A."/>
            <person name="Kohler A."/>
            <person name="Symeonidi A."/>
            <person name="Balestrini R."/>
            <person name="Charron P."/>
            <person name="Duensing N."/>
            <person name="Frei-dit-Frey N."/>
            <person name="Gianinazzi-Pearson V."/>
            <person name="Gilbert B."/>
            <person name="Handa Y."/>
            <person name="Hijri M."/>
            <person name="Kaul R."/>
            <person name="Kawaguchi M."/>
            <person name="Krajinski F."/>
            <person name="Lammers P."/>
            <person name="Lapierre D."/>
            <person name="Masclaux F.G."/>
            <person name="Murat C."/>
            <person name="Morin E."/>
            <person name="Ndikumana S."/>
            <person name="Pagni M."/>
            <person name="Petitpierre D."/>
            <person name="Requena N."/>
            <person name="Rosikiewicz P."/>
            <person name="Riley R."/>
            <person name="Saito K."/>
            <person name="San Clemente H."/>
            <person name="Shapiro H."/>
            <person name="van Tuinen D."/>
            <person name="Becard G."/>
            <person name="Bonfante P."/>
            <person name="Paszkowski U."/>
            <person name="Shachar-Hill Y."/>
            <person name="Young J.P."/>
            <person name="Sanders I.R."/>
            <person name="Henrissat B."/>
            <person name="Rensing S.A."/>
            <person name="Grigoriev I.V."/>
            <person name="Corradi N."/>
            <person name="Roux C."/>
            <person name="Martin F."/>
        </authorList>
    </citation>
    <scope>NUCLEOTIDE SEQUENCE</scope>
    <source>
        <strain evidence="1">DAOM 197198</strain>
    </source>
</reference>